<gene>
    <name evidence="2" type="primary">ARAP3_3</name>
    <name evidence="2" type="ORF">P7K49_003649</name>
</gene>
<proteinExistence type="predicted"/>
<dbReference type="InterPro" id="IPR008936">
    <property type="entry name" value="Rho_GTPase_activation_prot"/>
</dbReference>
<comment type="caution">
    <text evidence="2">The sequence shown here is derived from an EMBL/GenBank/DDBJ whole genome shotgun (WGS) entry which is preliminary data.</text>
</comment>
<dbReference type="InterPro" id="IPR052227">
    <property type="entry name" value="Arf-Rho-GAP_ANK-PH_domain"/>
</dbReference>
<dbReference type="Proteomes" id="UP001266305">
    <property type="component" value="Unassembled WGS sequence"/>
</dbReference>
<dbReference type="SMART" id="SM00324">
    <property type="entry name" value="RhoGAP"/>
    <property type="match status" value="1"/>
</dbReference>
<keyword evidence="3" id="KW-1185">Reference proteome</keyword>
<name>A0ABQ9W537_SAGOE</name>
<accession>A0ABQ9W537</accession>
<dbReference type="Gene3D" id="1.10.555.10">
    <property type="entry name" value="Rho GTPase activation protein"/>
    <property type="match status" value="2"/>
</dbReference>
<sequence length="206" mass="23493">MVSRDGWLFSGLRLEGVYRKGGARARSLKLLAEFRRDARSVKLRPGEHFVEDVTDTLKRFFQLPQKNQRLEKYKDVISCLPRVNRRTLATLIGHLYRVQKCAALNQMCTRNLALLFAPSVFQTDGRGEHEVRVLQELIDGYISVFDIDSDQVAQIDLEVSLITTWKDVQLSQAGDLIMEVYIEQQLPDNCVTLKVGPEGTGGEIRR</sequence>
<dbReference type="InterPro" id="IPR000198">
    <property type="entry name" value="RhoGAP_dom"/>
</dbReference>
<dbReference type="PANTHER" id="PTHR45899">
    <property type="entry name" value="RHO GTPASE ACTIVATING PROTEIN AT 15B, ISOFORM C"/>
    <property type="match status" value="1"/>
</dbReference>
<evidence type="ECO:0000259" key="1">
    <source>
        <dbReference type="PROSITE" id="PS50238"/>
    </source>
</evidence>
<dbReference type="PANTHER" id="PTHR45899:SF4">
    <property type="entry name" value="ARF-GAP WITH RHO-GAP DOMAIN, ANK REPEAT AND PH DOMAIN-CONTAINING PROTEIN 3"/>
    <property type="match status" value="1"/>
</dbReference>
<dbReference type="Pfam" id="PF00620">
    <property type="entry name" value="RhoGAP"/>
    <property type="match status" value="1"/>
</dbReference>
<organism evidence="2 3">
    <name type="scientific">Saguinus oedipus</name>
    <name type="common">Cotton-top tamarin</name>
    <name type="synonym">Oedipomidas oedipus</name>
    <dbReference type="NCBI Taxonomy" id="9490"/>
    <lineage>
        <taxon>Eukaryota</taxon>
        <taxon>Metazoa</taxon>
        <taxon>Chordata</taxon>
        <taxon>Craniata</taxon>
        <taxon>Vertebrata</taxon>
        <taxon>Euteleostomi</taxon>
        <taxon>Mammalia</taxon>
        <taxon>Eutheria</taxon>
        <taxon>Euarchontoglires</taxon>
        <taxon>Primates</taxon>
        <taxon>Haplorrhini</taxon>
        <taxon>Platyrrhini</taxon>
        <taxon>Cebidae</taxon>
        <taxon>Callitrichinae</taxon>
        <taxon>Saguinus</taxon>
    </lineage>
</organism>
<dbReference type="EMBL" id="JASSZA010000002">
    <property type="protein sequence ID" value="KAK2116763.1"/>
    <property type="molecule type" value="Genomic_DNA"/>
</dbReference>
<protein>
    <submittedName>
        <fullName evidence="2">Arf-GAP with Rho-GAP domain, ANK repeat and PH domain-containing protein 3</fullName>
    </submittedName>
</protein>
<evidence type="ECO:0000313" key="3">
    <source>
        <dbReference type="Proteomes" id="UP001266305"/>
    </source>
</evidence>
<dbReference type="PROSITE" id="PS50238">
    <property type="entry name" value="RHOGAP"/>
    <property type="match status" value="1"/>
</dbReference>
<dbReference type="SUPFAM" id="SSF48350">
    <property type="entry name" value="GTPase activation domain, GAP"/>
    <property type="match status" value="1"/>
</dbReference>
<reference evidence="2 3" key="1">
    <citation type="submission" date="2023-05" db="EMBL/GenBank/DDBJ databases">
        <title>B98-5 Cell Line De Novo Hybrid Assembly: An Optical Mapping Approach.</title>
        <authorList>
            <person name="Kananen K."/>
            <person name="Auerbach J.A."/>
            <person name="Kautto E."/>
            <person name="Blachly J.S."/>
        </authorList>
    </citation>
    <scope>NUCLEOTIDE SEQUENCE [LARGE SCALE GENOMIC DNA]</scope>
    <source>
        <strain evidence="2">B95-8</strain>
        <tissue evidence="2">Cell line</tissue>
    </source>
</reference>
<feature type="domain" description="Rho-GAP" evidence="1">
    <location>
        <begin position="1"/>
        <end position="145"/>
    </location>
</feature>
<evidence type="ECO:0000313" key="2">
    <source>
        <dbReference type="EMBL" id="KAK2116763.1"/>
    </source>
</evidence>